<keyword evidence="2" id="KW-1185">Reference proteome</keyword>
<dbReference type="AlphaFoldDB" id="A0AA88IJP8"/>
<dbReference type="EMBL" id="JAVRJZ010000005">
    <property type="protein sequence ID" value="KAK2722087.1"/>
    <property type="molecule type" value="Genomic_DNA"/>
</dbReference>
<reference evidence="1" key="1">
    <citation type="submission" date="2023-07" db="EMBL/GenBank/DDBJ databases">
        <title>Chromosome-level genome assembly of Artemia franciscana.</title>
        <authorList>
            <person name="Jo E."/>
        </authorList>
    </citation>
    <scope>NUCLEOTIDE SEQUENCE</scope>
    <source>
        <tissue evidence="1">Whole body</tissue>
    </source>
</reference>
<gene>
    <name evidence="1" type="ORF">QYM36_002589</name>
</gene>
<protein>
    <submittedName>
        <fullName evidence="1">Uncharacterized protein</fullName>
    </submittedName>
</protein>
<proteinExistence type="predicted"/>
<sequence>MTPSSPWKRGTIVEVCPQPRSYTIATDDGSTLQCNRVRLSHRNSDEAIHSKQDYQNVETTQPSELVPKVSPVECPASPSLAALPEHNGNIVNVPTSTVTQQQTKPVPDRGGVTQTRLGRTIIKPTRLNL</sequence>
<accession>A0AA88IJP8</accession>
<comment type="caution">
    <text evidence="1">The sequence shown here is derived from an EMBL/GenBank/DDBJ whole genome shotgun (WGS) entry which is preliminary data.</text>
</comment>
<name>A0AA88IJP8_ARTSF</name>
<evidence type="ECO:0000313" key="2">
    <source>
        <dbReference type="Proteomes" id="UP001187531"/>
    </source>
</evidence>
<evidence type="ECO:0000313" key="1">
    <source>
        <dbReference type="EMBL" id="KAK2722087.1"/>
    </source>
</evidence>
<organism evidence="1 2">
    <name type="scientific">Artemia franciscana</name>
    <name type="common">Brine shrimp</name>
    <name type="synonym">Artemia sanfranciscana</name>
    <dbReference type="NCBI Taxonomy" id="6661"/>
    <lineage>
        <taxon>Eukaryota</taxon>
        <taxon>Metazoa</taxon>
        <taxon>Ecdysozoa</taxon>
        <taxon>Arthropoda</taxon>
        <taxon>Crustacea</taxon>
        <taxon>Branchiopoda</taxon>
        <taxon>Anostraca</taxon>
        <taxon>Artemiidae</taxon>
        <taxon>Artemia</taxon>
    </lineage>
</organism>
<dbReference type="Proteomes" id="UP001187531">
    <property type="component" value="Unassembled WGS sequence"/>
</dbReference>